<dbReference type="STRING" id="9838.ENSCDRP00005004016"/>
<dbReference type="Pfam" id="PF10488">
    <property type="entry name" value="PP1c_bdg"/>
    <property type="match status" value="1"/>
</dbReference>
<dbReference type="PANTHER" id="PTHR16489:SF14">
    <property type="entry name" value="PROTEIN PHOSPHATASE 1 REGULATORY SUBUNIT 15A"/>
    <property type="match status" value="1"/>
</dbReference>
<comment type="similarity">
    <text evidence="3">Belongs to the PPP1R15 family.</text>
</comment>
<feature type="region of interest" description="Disordered" evidence="17">
    <location>
        <begin position="1"/>
        <end position="39"/>
    </location>
</feature>
<keyword evidence="6" id="KW-0677">Repeat</keyword>
<dbReference type="GO" id="GO:0005789">
    <property type="term" value="C:endoplasmic reticulum membrane"/>
    <property type="evidence" value="ECO:0007669"/>
    <property type="project" value="UniProtKB-SubCell"/>
</dbReference>
<comment type="subcellular location">
    <subcellularLocation>
        <location evidence="1">Endoplasmic reticulum membrane</location>
        <topology evidence="1">Peripheral membrane protein</topology>
        <orientation evidence="1">Cytoplasmic side</orientation>
    </subcellularLocation>
    <subcellularLocation>
        <location evidence="2">Mitochondrion outer membrane</location>
        <topology evidence="2">Peripheral membrane protein</topology>
        <orientation evidence="2">Cytoplasmic side</orientation>
    </subcellularLocation>
</comment>
<evidence type="ECO:0000256" key="13">
    <source>
        <dbReference type="ARBA" id="ARBA00023136"/>
    </source>
</evidence>
<evidence type="ECO:0000256" key="12">
    <source>
        <dbReference type="ARBA" id="ARBA00023128"/>
    </source>
</evidence>
<keyword evidence="11" id="KW-0346">Stress response</keyword>
<gene>
    <name evidence="19" type="ORF">Cadr_000011994</name>
</gene>
<dbReference type="GO" id="GO:0005741">
    <property type="term" value="C:mitochondrial outer membrane"/>
    <property type="evidence" value="ECO:0007669"/>
    <property type="project" value="UniProtKB-SubCell"/>
</dbReference>
<feature type="region of interest" description="Disordered" evidence="17">
    <location>
        <begin position="132"/>
        <end position="188"/>
    </location>
</feature>
<evidence type="ECO:0000256" key="6">
    <source>
        <dbReference type="ARBA" id="ARBA00022737"/>
    </source>
</evidence>
<evidence type="ECO:0000256" key="4">
    <source>
        <dbReference type="ARBA" id="ARBA00022553"/>
    </source>
</evidence>
<evidence type="ECO:0000256" key="1">
    <source>
        <dbReference type="ARBA" id="ARBA00004397"/>
    </source>
</evidence>
<feature type="compositionally biased region" description="Basic and acidic residues" evidence="17">
    <location>
        <begin position="178"/>
        <end position="188"/>
    </location>
</feature>
<dbReference type="EMBL" id="JWIN03000009">
    <property type="protein sequence ID" value="KAB1274355.1"/>
    <property type="molecule type" value="Genomic_DNA"/>
</dbReference>
<evidence type="ECO:0000256" key="15">
    <source>
        <dbReference type="ARBA" id="ARBA00042438"/>
    </source>
</evidence>
<keyword evidence="5" id="KW-0053">Apoptosis</keyword>
<protein>
    <recommendedName>
        <fullName evidence="14">Protein phosphatase 1 regulatory subunit 15A</fullName>
    </recommendedName>
    <alternativeName>
        <fullName evidence="15">Growth arrest and DNA damage-inducible protein GADD34</fullName>
    </alternativeName>
</protein>
<evidence type="ECO:0000256" key="16">
    <source>
        <dbReference type="ARBA" id="ARBA00047011"/>
    </source>
</evidence>
<feature type="compositionally biased region" description="Polar residues" evidence="17">
    <location>
        <begin position="1"/>
        <end position="11"/>
    </location>
</feature>
<dbReference type="GO" id="GO:0006417">
    <property type="term" value="P:regulation of translation"/>
    <property type="evidence" value="ECO:0007669"/>
    <property type="project" value="UniProtKB-KW"/>
</dbReference>
<dbReference type="InterPro" id="IPR051254">
    <property type="entry name" value="PPP1R15"/>
</dbReference>
<feature type="region of interest" description="Disordered" evidence="17">
    <location>
        <begin position="358"/>
        <end position="450"/>
    </location>
</feature>
<keyword evidence="13" id="KW-0472">Membrane</keyword>
<dbReference type="PANTHER" id="PTHR16489">
    <property type="entry name" value="GH11727P"/>
    <property type="match status" value="1"/>
</dbReference>
<evidence type="ECO:0000256" key="7">
    <source>
        <dbReference type="ARBA" id="ARBA00022787"/>
    </source>
</evidence>
<keyword evidence="8" id="KW-0256">Endoplasmic reticulum</keyword>
<evidence type="ECO:0000256" key="8">
    <source>
        <dbReference type="ARBA" id="ARBA00022824"/>
    </source>
</evidence>
<comment type="caution">
    <text evidence="19">The sequence shown here is derived from an EMBL/GenBank/DDBJ whole genome shotgun (WGS) entry which is preliminary data.</text>
</comment>
<reference evidence="19 20" key="1">
    <citation type="journal article" date="2019" name="Mol. Ecol. Resour.">
        <title>Improving Illumina assemblies with Hi-C and long reads: an example with the North African dromedary.</title>
        <authorList>
            <person name="Elbers J.P."/>
            <person name="Rogers M.F."/>
            <person name="Perelman P.L."/>
            <person name="Proskuryakova A.A."/>
            <person name="Serdyukova N.A."/>
            <person name="Johnson W.E."/>
            <person name="Horin P."/>
            <person name="Corander J."/>
            <person name="Murphy D."/>
            <person name="Burger P.A."/>
        </authorList>
    </citation>
    <scope>NUCLEOTIDE SEQUENCE [LARGE SCALE GENOMIC DNA]</scope>
    <source>
        <strain evidence="19">Drom800</strain>
        <tissue evidence="19">Blood</tissue>
    </source>
</reference>
<keyword evidence="12" id="KW-0496">Mitochondrion</keyword>
<sequence>MSQDFQRLSSGQCQPPPQTQPRQMAPGQVPHQSAPWKDTHPFFLLSPLMGLLSWAWSRLRSPGPPEPWLAAPVTGADQGEAKASLTTHHAPWSRRPPEETGDNGAAESDGAASSGACPDLKAKCSLLEAWRLSGDDDEENGREEATRVPSKLGSEFIEGQPAPLASSLRIRSLQDPPGEEKSEEGGVAKDKEIMFPFLLSGWEYCPGSELEEEGVGAVNKEAPRTSTSPLAPGSTPRAWVCCLPVEEGDEATVEERTEDKAATKTSTAPSSVGSHPRAWEGCSGEEREEEADNKAETRAADPEPHSVLAQRPLLRTWQHQSSEITEEDEEEDEDSALWAAEGLSCVPRTSAFLRAWVYRPGEDTEDEDDKEDNKDNKEEDSDSGAAEEEGEAEGPSSIPPTSTFLRAWVYRPGEDSEEEEDDEDENEDEDNESEAAESGASPSLQAQNALLRGRIYRPGEETEGEETAEEWKEAESCPFRVAIYLPGERAPPPWAPPRLPLRLQRRLKFEETPVRHQDPEPLLKTRKVRFSEKVSVHLLAVWAGPARAARRGPWEQFARDRSRFARRIARAQEELGPYLTPDARARAWARLKNLSTSVATIPAPTQTLPMSPIQATPLSHATASPLLHMSPCLDLSGRRG</sequence>
<keyword evidence="7" id="KW-1000">Mitochondrion outer membrane</keyword>
<feature type="region of interest" description="Disordered" evidence="17">
    <location>
        <begin position="249"/>
        <end position="338"/>
    </location>
</feature>
<dbReference type="AlphaFoldDB" id="A0A5N4DT95"/>
<accession>A0A5N4DT95</accession>
<evidence type="ECO:0000256" key="2">
    <source>
        <dbReference type="ARBA" id="ARBA00004570"/>
    </source>
</evidence>
<evidence type="ECO:0000256" key="3">
    <source>
        <dbReference type="ARBA" id="ARBA00010161"/>
    </source>
</evidence>
<dbReference type="GO" id="GO:0006915">
    <property type="term" value="P:apoptotic process"/>
    <property type="evidence" value="ECO:0007669"/>
    <property type="project" value="UniProtKB-KW"/>
</dbReference>
<dbReference type="GO" id="GO:0034976">
    <property type="term" value="P:response to endoplasmic reticulum stress"/>
    <property type="evidence" value="ECO:0007669"/>
    <property type="project" value="TreeGrafter"/>
</dbReference>
<keyword evidence="10" id="KW-0810">Translation regulation</keyword>
<evidence type="ECO:0000313" key="20">
    <source>
        <dbReference type="Proteomes" id="UP000299084"/>
    </source>
</evidence>
<dbReference type="InterPro" id="IPR019523">
    <property type="entry name" value="Prot_Pase1_reg-su15A/B_C"/>
</dbReference>
<feature type="region of interest" description="Disordered" evidence="17">
    <location>
        <begin position="63"/>
        <end position="117"/>
    </location>
</feature>
<proteinExistence type="inferred from homology"/>
<feature type="compositionally biased region" description="Basic and acidic residues" evidence="17">
    <location>
        <begin position="253"/>
        <end position="262"/>
    </location>
</feature>
<comment type="subunit">
    <text evidence="16">Interacts with PPP1CA. Interacts with EIF2S1. Interacts with PCNA. Interacts with LYN and KMT2A/MLL1. Interacts with PPP1R1A and SMARCB1. Interacts with SMAD7. Interacts with BAG1. Interacts with NOX4.</text>
</comment>
<feature type="compositionally biased region" description="Low complexity" evidence="17">
    <location>
        <begin position="104"/>
        <end position="116"/>
    </location>
</feature>
<keyword evidence="9" id="KW-0832">Ubl conjugation</keyword>
<organism evidence="19 20">
    <name type="scientific">Camelus dromedarius</name>
    <name type="common">Dromedary</name>
    <name type="synonym">Arabian camel</name>
    <dbReference type="NCBI Taxonomy" id="9838"/>
    <lineage>
        <taxon>Eukaryota</taxon>
        <taxon>Metazoa</taxon>
        <taxon>Chordata</taxon>
        <taxon>Craniata</taxon>
        <taxon>Vertebrata</taxon>
        <taxon>Euteleostomi</taxon>
        <taxon>Mammalia</taxon>
        <taxon>Eutheria</taxon>
        <taxon>Laurasiatheria</taxon>
        <taxon>Artiodactyla</taxon>
        <taxon>Tylopoda</taxon>
        <taxon>Camelidae</taxon>
        <taxon>Camelus</taxon>
    </lineage>
</organism>
<evidence type="ECO:0000313" key="19">
    <source>
        <dbReference type="EMBL" id="KAB1274355.1"/>
    </source>
</evidence>
<feature type="compositionally biased region" description="Acidic residues" evidence="17">
    <location>
        <begin position="415"/>
        <end position="435"/>
    </location>
</feature>
<evidence type="ECO:0000256" key="11">
    <source>
        <dbReference type="ARBA" id="ARBA00023016"/>
    </source>
</evidence>
<feature type="compositionally biased region" description="Acidic residues" evidence="17">
    <location>
        <begin position="378"/>
        <end position="392"/>
    </location>
</feature>
<feature type="region of interest" description="Disordered" evidence="17">
    <location>
        <begin position="213"/>
        <end position="235"/>
    </location>
</feature>
<evidence type="ECO:0000259" key="18">
    <source>
        <dbReference type="Pfam" id="PF10488"/>
    </source>
</evidence>
<evidence type="ECO:0000256" key="17">
    <source>
        <dbReference type="SAM" id="MobiDB-lite"/>
    </source>
</evidence>
<evidence type="ECO:0000256" key="10">
    <source>
        <dbReference type="ARBA" id="ARBA00022845"/>
    </source>
</evidence>
<name>A0A5N4DT95_CAMDR</name>
<feature type="compositionally biased region" description="Basic and acidic residues" evidence="17">
    <location>
        <begin position="292"/>
        <end position="304"/>
    </location>
</feature>
<feature type="compositionally biased region" description="Acidic residues" evidence="17">
    <location>
        <begin position="324"/>
        <end position="335"/>
    </location>
</feature>
<dbReference type="GO" id="GO:0019888">
    <property type="term" value="F:protein phosphatase regulator activity"/>
    <property type="evidence" value="ECO:0007669"/>
    <property type="project" value="TreeGrafter"/>
</dbReference>
<feature type="compositionally biased region" description="Polar residues" evidence="17">
    <location>
        <begin position="263"/>
        <end position="273"/>
    </location>
</feature>
<feature type="domain" description="Protein phosphatase 1 regulatory subunit 15A/B C-terminal" evidence="18">
    <location>
        <begin position="524"/>
        <end position="591"/>
    </location>
</feature>
<keyword evidence="20" id="KW-1185">Reference proteome</keyword>
<dbReference type="GO" id="GO:0000164">
    <property type="term" value="C:protein phosphatase type 1 complex"/>
    <property type="evidence" value="ECO:0007669"/>
    <property type="project" value="TreeGrafter"/>
</dbReference>
<keyword evidence="4" id="KW-0597">Phosphoprotein</keyword>
<evidence type="ECO:0000256" key="14">
    <source>
        <dbReference type="ARBA" id="ARBA00040008"/>
    </source>
</evidence>
<evidence type="ECO:0000256" key="9">
    <source>
        <dbReference type="ARBA" id="ARBA00022843"/>
    </source>
</evidence>
<dbReference type="Proteomes" id="UP000299084">
    <property type="component" value="Unassembled WGS sequence"/>
</dbReference>
<evidence type="ECO:0000256" key="5">
    <source>
        <dbReference type="ARBA" id="ARBA00022703"/>
    </source>
</evidence>